<evidence type="ECO:0000256" key="1">
    <source>
        <dbReference type="ARBA" id="ARBA00005709"/>
    </source>
</evidence>
<dbReference type="InterPro" id="IPR042187">
    <property type="entry name" value="Flagellin_C_sub2"/>
</dbReference>
<dbReference type="InterPro" id="IPR046358">
    <property type="entry name" value="Flagellin_C"/>
</dbReference>
<evidence type="ECO:0000256" key="2">
    <source>
        <dbReference type="ARBA" id="ARBA00023143"/>
    </source>
</evidence>
<evidence type="ECO:0000313" key="7">
    <source>
        <dbReference type="Proteomes" id="UP000470302"/>
    </source>
</evidence>
<proteinExistence type="inferred from homology"/>
<dbReference type="InterPro" id="IPR001029">
    <property type="entry name" value="Flagellin_N"/>
</dbReference>
<organism evidence="6 7">
    <name type="scientific">Duganella vulcania</name>
    <dbReference type="NCBI Taxonomy" id="2692166"/>
    <lineage>
        <taxon>Bacteria</taxon>
        <taxon>Pseudomonadati</taxon>
        <taxon>Pseudomonadota</taxon>
        <taxon>Betaproteobacteria</taxon>
        <taxon>Burkholderiales</taxon>
        <taxon>Oxalobacteraceae</taxon>
        <taxon>Telluria group</taxon>
        <taxon>Duganella</taxon>
    </lineage>
</organism>
<keyword evidence="6" id="KW-0282">Flagellum</keyword>
<dbReference type="EMBL" id="WWCW01000118">
    <property type="protein sequence ID" value="MYM90396.1"/>
    <property type="molecule type" value="Genomic_DNA"/>
</dbReference>
<comment type="subcellular location">
    <subcellularLocation>
        <location evidence="3">Secreted</location>
    </subcellularLocation>
    <subcellularLocation>
        <location evidence="3">Bacterial flagellum</location>
    </subcellularLocation>
</comment>
<evidence type="ECO:0000259" key="4">
    <source>
        <dbReference type="Pfam" id="PF00669"/>
    </source>
</evidence>
<dbReference type="GO" id="GO:0009288">
    <property type="term" value="C:bacterial-type flagellum"/>
    <property type="evidence" value="ECO:0007669"/>
    <property type="project" value="UniProtKB-SubCell"/>
</dbReference>
<feature type="domain" description="Flagellin N-terminal" evidence="4">
    <location>
        <begin position="3"/>
        <end position="140"/>
    </location>
</feature>
<evidence type="ECO:0000313" key="6">
    <source>
        <dbReference type="EMBL" id="MYM90396.1"/>
    </source>
</evidence>
<dbReference type="Proteomes" id="UP000470302">
    <property type="component" value="Unassembled WGS sequence"/>
</dbReference>
<dbReference type="Gene3D" id="6.10.10.10">
    <property type="entry name" value="Flagellar export chaperone, C-terminal domain"/>
    <property type="match status" value="1"/>
</dbReference>
<keyword evidence="6" id="KW-0966">Cell projection</keyword>
<protein>
    <recommendedName>
        <fullName evidence="3">Flagellin</fullName>
    </recommendedName>
</protein>
<dbReference type="Pfam" id="PF00700">
    <property type="entry name" value="Flagellin_C"/>
    <property type="match status" value="1"/>
</dbReference>
<dbReference type="GO" id="GO:0005198">
    <property type="term" value="F:structural molecule activity"/>
    <property type="evidence" value="ECO:0007669"/>
    <property type="project" value="UniProtKB-UniRule"/>
</dbReference>
<comment type="similarity">
    <text evidence="1 3">Belongs to the bacterial flagellin family.</text>
</comment>
<dbReference type="Gene3D" id="1.20.1330.10">
    <property type="entry name" value="f41 fragment of flagellin, N-terminal domain"/>
    <property type="match status" value="1"/>
</dbReference>
<dbReference type="PRINTS" id="PR00207">
    <property type="entry name" value="FLAGELLIN"/>
</dbReference>
<dbReference type="AlphaFoldDB" id="A0A845GAY7"/>
<evidence type="ECO:0000259" key="5">
    <source>
        <dbReference type="Pfam" id="PF00700"/>
    </source>
</evidence>
<comment type="function">
    <text evidence="3">Flagellin is the subunit protein which polymerizes to form the filaments of bacterial flagella.</text>
</comment>
<dbReference type="PANTHER" id="PTHR42792">
    <property type="entry name" value="FLAGELLIN"/>
    <property type="match status" value="1"/>
</dbReference>
<dbReference type="Gene3D" id="3.30.70.2120">
    <property type="match status" value="2"/>
</dbReference>
<comment type="caution">
    <text evidence="6">The sequence shown here is derived from an EMBL/GenBank/DDBJ whole genome shotgun (WGS) entry which is preliminary data.</text>
</comment>
<keyword evidence="3" id="KW-0964">Secreted</keyword>
<dbReference type="Pfam" id="PF00669">
    <property type="entry name" value="Flagellin_N"/>
    <property type="match status" value="1"/>
</dbReference>
<name>A0A845GAY7_9BURK</name>
<accession>A0A845GAY7</accession>
<dbReference type="InterPro" id="IPR001492">
    <property type="entry name" value="Flagellin"/>
</dbReference>
<dbReference type="RefSeq" id="WP_161099194.1">
    <property type="nucleotide sequence ID" value="NZ_WWCW01000118.1"/>
</dbReference>
<gene>
    <name evidence="6" type="ORF">GTP91_24890</name>
</gene>
<keyword evidence="6" id="KW-0969">Cilium</keyword>
<keyword evidence="2 3" id="KW-0975">Bacterial flagellum</keyword>
<dbReference type="SUPFAM" id="SSF64518">
    <property type="entry name" value="Phase 1 flagellin"/>
    <property type="match status" value="1"/>
</dbReference>
<reference evidence="6 7" key="1">
    <citation type="submission" date="2020-01" db="EMBL/GenBank/DDBJ databases">
        <title>Novel species isolated from a subtropical stream in China.</title>
        <authorList>
            <person name="Lu H."/>
        </authorList>
    </citation>
    <scope>NUCLEOTIDE SEQUENCE [LARGE SCALE GENOMIC DNA]</scope>
    <source>
        <strain evidence="6 7">FT82W</strain>
    </source>
</reference>
<dbReference type="PANTHER" id="PTHR42792:SF2">
    <property type="entry name" value="FLAGELLIN"/>
    <property type="match status" value="1"/>
</dbReference>
<evidence type="ECO:0000256" key="3">
    <source>
        <dbReference type="RuleBase" id="RU362073"/>
    </source>
</evidence>
<sequence length="485" mass="47982">MQINTNLSALNVQRSYAQAGEDMAVRLQKLSSGQRINSARDDAAGLAISERMTSGINGLNKARQNINDGISLLQVADGAAGQLLNNFQRMRELAVQAANDTNSQSDRAAIQGEVTALAASNVDIVAGARYNNLGLLDGSFSQQLQIGAGADQTLALSIPAALVPAGYSKQLVNIAPQQSTAVGTAVLGPIAYGDLVINGAAVGASSAGALPGQNAGSAFAVAAAINAANVRNVTASAANTLSGDVGATGALAGGSFSINGVSIGAIAGATAAVRAANAAGAISAVSGASGVTASAAGGTLTLSTADGRDIIITESNAGSAASLGLALGNNKGTVTVSEAARLGAHSMSIGGANPAKAGLSAGKQASVVVGPPQLVLQDVYSGGEPVQDLTNFSGASAALDYFDGKIDEVTTIRAMLGATSNRLSAAASNAEIGSNNLSAARSRIRDTDYASETAQLTRASILREAGASMLAQANAQPRNALVLLR</sequence>
<dbReference type="GO" id="GO:0005576">
    <property type="term" value="C:extracellular region"/>
    <property type="evidence" value="ECO:0007669"/>
    <property type="project" value="UniProtKB-SubCell"/>
</dbReference>
<feature type="domain" description="Flagellin C-terminal" evidence="5">
    <location>
        <begin position="399"/>
        <end position="484"/>
    </location>
</feature>